<evidence type="ECO:0000313" key="2">
    <source>
        <dbReference type="EMBL" id="EMS61787.1"/>
    </source>
</evidence>
<dbReference type="EMBL" id="KD091110">
    <property type="protein sequence ID" value="EMS61787.1"/>
    <property type="molecule type" value="Genomic_DNA"/>
</dbReference>
<gene>
    <name evidence="2" type="ORF">TRIUR3_28024</name>
</gene>
<feature type="region of interest" description="Disordered" evidence="1">
    <location>
        <begin position="1"/>
        <end position="43"/>
    </location>
</feature>
<organism evidence="2">
    <name type="scientific">Triticum urartu</name>
    <name type="common">Red wild einkorn</name>
    <name type="synonym">Crithodium urartu</name>
    <dbReference type="NCBI Taxonomy" id="4572"/>
    <lineage>
        <taxon>Eukaryota</taxon>
        <taxon>Viridiplantae</taxon>
        <taxon>Streptophyta</taxon>
        <taxon>Embryophyta</taxon>
        <taxon>Tracheophyta</taxon>
        <taxon>Spermatophyta</taxon>
        <taxon>Magnoliopsida</taxon>
        <taxon>Liliopsida</taxon>
        <taxon>Poales</taxon>
        <taxon>Poaceae</taxon>
        <taxon>BOP clade</taxon>
        <taxon>Pooideae</taxon>
        <taxon>Triticodae</taxon>
        <taxon>Triticeae</taxon>
        <taxon>Triticinae</taxon>
        <taxon>Triticum</taxon>
    </lineage>
</organism>
<reference evidence="2" key="1">
    <citation type="journal article" date="2013" name="Nature">
        <title>Draft genome of the wheat A-genome progenitor Triticum urartu.</title>
        <authorList>
            <person name="Ling H.Q."/>
            <person name="Zhao S."/>
            <person name="Liu D."/>
            <person name="Wang J."/>
            <person name="Sun H."/>
            <person name="Zhang C."/>
            <person name="Fan H."/>
            <person name="Li D."/>
            <person name="Dong L."/>
            <person name="Tao Y."/>
            <person name="Gao C."/>
            <person name="Wu H."/>
            <person name="Li Y."/>
            <person name="Cui Y."/>
            <person name="Guo X."/>
            <person name="Zheng S."/>
            <person name="Wang B."/>
            <person name="Yu K."/>
            <person name="Liang Q."/>
            <person name="Yang W."/>
            <person name="Lou X."/>
            <person name="Chen J."/>
            <person name="Feng M."/>
            <person name="Jian J."/>
            <person name="Zhang X."/>
            <person name="Luo G."/>
            <person name="Jiang Y."/>
            <person name="Liu J."/>
            <person name="Wang Z."/>
            <person name="Sha Y."/>
            <person name="Zhang B."/>
            <person name="Wu H."/>
            <person name="Tang D."/>
            <person name="Shen Q."/>
            <person name="Xue P."/>
            <person name="Zou S."/>
            <person name="Wang X."/>
            <person name="Liu X."/>
            <person name="Wang F."/>
            <person name="Yang Y."/>
            <person name="An X."/>
            <person name="Dong Z."/>
            <person name="Zhang K."/>
            <person name="Zhang X."/>
            <person name="Luo M.C."/>
            <person name="Dvorak J."/>
            <person name="Tong Y."/>
            <person name="Wang J."/>
            <person name="Yang H."/>
            <person name="Li Z."/>
            <person name="Wang D."/>
            <person name="Zhang A."/>
            <person name="Wang J."/>
        </authorList>
    </citation>
    <scope>NUCLEOTIDE SEQUENCE</scope>
</reference>
<evidence type="ECO:0000256" key="1">
    <source>
        <dbReference type="SAM" id="MobiDB-lite"/>
    </source>
</evidence>
<dbReference type="AlphaFoldDB" id="M7ZNT8"/>
<name>M7ZNT8_TRIUA</name>
<protein>
    <submittedName>
        <fullName evidence="2">Uncharacterized protein</fullName>
    </submittedName>
</protein>
<accession>M7ZNT8</accession>
<feature type="compositionally biased region" description="Basic and acidic residues" evidence="1">
    <location>
        <begin position="1"/>
        <end position="12"/>
    </location>
</feature>
<proteinExistence type="predicted"/>
<sequence>MGEDGGHVERGATKGSGRISFPTMGGRLIPSVPPLRTGTDDSHGIRRVMGLDVG</sequence>